<dbReference type="EMBL" id="JAGGLB010000054">
    <property type="protein sequence ID" value="MBP1996668.1"/>
    <property type="molecule type" value="Genomic_DNA"/>
</dbReference>
<gene>
    <name evidence="2" type="ORF">J2Z66_008316</name>
</gene>
<dbReference type="SUPFAM" id="SSF55729">
    <property type="entry name" value="Acyl-CoA N-acyltransferases (Nat)"/>
    <property type="match status" value="1"/>
</dbReference>
<evidence type="ECO:0000313" key="3">
    <source>
        <dbReference type="Proteomes" id="UP001519287"/>
    </source>
</evidence>
<evidence type="ECO:0000313" key="2">
    <source>
        <dbReference type="EMBL" id="MBP1996668.1"/>
    </source>
</evidence>
<dbReference type="InterPro" id="IPR016181">
    <property type="entry name" value="Acyl_CoA_acyltransferase"/>
</dbReference>
<reference evidence="2 3" key="1">
    <citation type="submission" date="2021-03" db="EMBL/GenBank/DDBJ databases">
        <title>Genomic Encyclopedia of Type Strains, Phase IV (KMG-IV): sequencing the most valuable type-strain genomes for metagenomic binning, comparative biology and taxonomic classification.</title>
        <authorList>
            <person name="Goeker M."/>
        </authorList>
    </citation>
    <scope>NUCLEOTIDE SEQUENCE [LARGE SCALE GENOMIC DNA]</scope>
    <source>
        <strain evidence="2 3">DSM 26048</strain>
    </source>
</reference>
<sequence>MNMQLKIDDNNMLKLLETEDANELFALTDRSRNYLREWLPWVDFTLNVDHTKSFIQFCQNQHANHDGFNAGIWFKGEIAGCIGYHAIDWVNKKTSIGYWLGENYQGHGIMTKACEKMVDYAFHHLGLNRVEIRCGVENVKSRAIPEKLRFTQEGCIRQAEWIYDHYIDHVVYGMLRSDWGERVN</sequence>
<dbReference type="Proteomes" id="UP001519287">
    <property type="component" value="Unassembled WGS sequence"/>
</dbReference>
<dbReference type="InterPro" id="IPR000182">
    <property type="entry name" value="GNAT_dom"/>
</dbReference>
<evidence type="ECO:0000259" key="1">
    <source>
        <dbReference type="PROSITE" id="PS51186"/>
    </source>
</evidence>
<dbReference type="CDD" id="cd04301">
    <property type="entry name" value="NAT_SF"/>
    <property type="match status" value="1"/>
</dbReference>
<keyword evidence="3" id="KW-1185">Reference proteome</keyword>
<comment type="caution">
    <text evidence="2">The sequence shown here is derived from an EMBL/GenBank/DDBJ whole genome shotgun (WGS) entry which is preliminary data.</text>
</comment>
<proteinExistence type="predicted"/>
<accession>A0ABS4J9Y4</accession>
<dbReference type="InterPro" id="IPR051908">
    <property type="entry name" value="Ribosomal_N-acetyltransferase"/>
</dbReference>
<dbReference type="EC" id="2.3.1.-" evidence="2"/>
<name>A0ABS4J9Y4_9BACL</name>
<organism evidence="2 3">
    <name type="scientific">Paenibacillus eucommiae</name>
    <dbReference type="NCBI Taxonomy" id="1355755"/>
    <lineage>
        <taxon>Bacteria</taxon>
        <taxon>Bacillati</taxon>
        <taxon>Bacillota</taxon>
        <taxon>Bacilli</taxon>
        <taxon>Bacillales</taxon>
        <taxon>Paenibacillaceae</taxon>
        <taxon>Paenibacillus</taxon>
    </lineage>
</organism>
<keyword evidence="2" id="KW-0012">Acyltransferase</keyword>
<dbReference type="Pfam" id="PF13302">
    <property type="entry name" value="Acetyltransf_3"/>
    <property type="match status" value="1"/>
</dbReference>
<keyword evidence="2" id="KW-0808">Transferase</keyword>
<dbReference type="PANTHER" id="PTHR43441">
    <property type="entry name" value="RIBOSOMAL-PROTEIN-SERINE ACETYLTRANSFERASE"/>
    <property type="match status" value="1"/>
</dbReference>
<dbReference type="PROSITE" id="PS51186">
    <property type="entry name" value="GNAT"/>
    <property type="match status" value="1"/>
</dbReference>
<dbReference type="PANTHER" id="PTHR43441:SF12">
    <property type="entry name" value="RIBOSOMAL N-ACETYLTRANSFERASE YDAF-RELATED"/>
    <property type="match status" value="1"/>
</dbReference>
<dbReference type="Gene3D" id="3.40.630.30">
    <property type="match status" value="1"/>
</dbReference>
<feature type="domain" description="N-acetyltransferase" evidence="1">
    <location>
        <begin position="16"/>
        <end position="177"/>
    </location>
</feature>
<dbReference type="GO" id="GO:0016746">
    <property type="term" value="F:acyltransferase activity"/>
    <property type="evidence" value="ECO:0007669"/>
    <property type="project" value="UniProtKB-KW"/>
</dbReference>
<protein>
    <submittedName>
        <fullName evidence="2">Ribosomal-protein-serine acetyltransferase</fullName>
        <ecNumber evidence="2">2.3.1.-</ecNumber>
    </submittedName>
</protein>